<evidence type="ECO:0000313" key="1">
    <source>
        <dbReference type="EMBL" id="GAA3603252.1"/>
    </source>
</evidence>
<proteinExistence type="predicted"/>
<dbReference type="EMBL" id="BAAAZO010000003">
    <property type="protein sequence ID" value="GAA3603252.1"/>
    <property type="molecule type" value="Genomic_DNA"/>
</dbReference>
<organism evidence="1 2">
    <name type="scientific">Kineosporia mesophila</name>
    <dbReference type="NCBI Taxonomy" id="566012"/>
    <lineage>
        <taxon>Bacteria</taxon>
        <taxon>Bacillati</taxon>
        <taxon>Actinomycetota</taxon>
        <taxon>Actinomycetes</taxon>
        <taxon>Kineosporiales</taxon>
        <taxon>Kineosporiaceae</taxon>
        <taxon>Kineosporia</taxon>
    </lineage>
</organism>
<accession>A0ABP6ZE29</accession>
<comment type="caution">
    <text evidence="1">The sequence shown here is derived from an EMBL/GenBank/DDBJ whole genome shotgun (WGS) entry which is preliminary data.</text>
</comment>
<evidence type="ECO:0000313" key="2">
    <source>
        <dbReference type="Proteomes" id="UP001501074"/>
    </source>
</evidence>
<reference evidence="2" key="1">
    <citation type="journal article" date="2019" name="Int. J. Syst. Evol. Microbiol.">
        <title>The Global Catalogue of Microorganisms (GCM) 10K type strain sequencing project: providing services to taxonomists for standard genome sequencing and annotation.</title>
        <authorList>
            <consortium name="The Broad Institute Genomics Platform"/>
            <consortium name="The Broad Institute Genome Sequencing Center for Infectious Disease"/>
            <person name="Wu L."/>
            <person name="Ma J."/>
        </authorList>
    </citation>
    <scope>NUCLEOTIDE SEQUENCE [LARGE SCALE GENOMIC DNA]</scope>
    <source>
        <strain evidence="2">JCM 16902</strain>
    </source>
</reference>
<sequence length="72" mass="7799">MLTAVPIRNQRLNITAGTVKTTRATTLSIVSQARRTAASFGEIGVHAAPSASKTSPWVLTMVRRMSHPPRRS</sequence>
<protein>
    <submittedName>
        <fullName evidence="1">Uncharacterized protein</fullName>
    </submittedName>
</protein>
<dbReference type="Proteomes" id="UP001501074">
    <property type="component" value="Unassembled WGS sequence"/>
</dbReference>
<gene>
    <name evidence="1" type="ORF">GCM10022223_18650</name>
</gene>
<name>A0ABP6ZE29_9ACTN</name>
<keyword evidence="2" id="KW-1185">Reference proteome</keyword>